<dbReference type="InterPro" id="IPR050061">
    <property type="entry name" value="MurCDEF_pg_biosynth"/>
</dbReference>
<dbReference type="PANTHER" id="PTHR43445">
    <property type="entry name" value="UDP-N-ACETYLMURAMATE--L-ALANINE LIGASE-RELATED"/>
    <property type="match status" value="1"/>
</dbReference>
<keyword evidence="1" id="KW-1133">Transmembrane helix</keyword>
<dbReference type="AlphaFoldDB" id="A0A2N0AL03"/>
<feature type="transmembrane region" description="Helical" evidence="1">
    <location>
        <begin position="6"/>
        <end position="25"/>
    </location>
</feature>
<dbReference type="InterPro" id="IPR036565">
    <property type="entry name" value="Mur-like_cat_sf"/>
</dbReference>
<dbReference type="PANTHER" id="PTHR43445:SF1">
    <property type="entry name" value="PGA SYNTHASE CAPB"/>
    <property type="match status" value="1"/>
</dbReference>
<dbReference type="NCBIfam" id="TIGR04012">
    <property type="entry name" value="poly_gGlu_PgsB"/>
    <property type="match status" value="1"/>
</dbReference>
<dbReference type="InterPro" id="IPR008337">
    <property type="entry name" value="Capsule_biosynth_CapB"/>
</dbReference>
<feature type="domain" description="Mur ligase central" evidence="2">
    <location>
        <begin position="39"/>
        <end position="194"/>
    </location>
</feature>
<evidence type="ECO:0000313" key="4">
    <source>
        <dbReference type="Proteomes" id="UP000232145"/>
    </source>
</evidence>
<dbReference type="OrthoDB" id="2884at2"/>
<keyword evidence="1" id="KW-0812">Transmembrane</keyword>
<dbReference type="GO" id="GO:0045227">
    <property type="term" value="P:capsule polysaccharide biosynthetic process"/>
    <property type="evidence" value="ECO:0007669"/>
    <property type="project" value="InterPro"/>
</dbReference>
<dbReference type="SUPFAM" id="SSF53623">
    <property type="entry name" value="MurD-like peptide ligases, catalytic domain"/>
    <property type="match status" value="1"/>
</dbReference>
<accession>A0A2N0AL03</accession>
<name>A0A2N0AL03_9LEPT</name>
<evidence type="ECO:0000313" key="3">
    <source>
        <dbReference type="EMBL" id="PJZ84955.1"/>
    </source>
</evidence>
<evidence type="ECO:0000259" key="2">
    <source>
        <dbReference type="Pfam" id="PF08245"/>
    </source>
</evidence>
<keyword evidence="1" id="KW-0472">Membrane</keyword>
<dbReference type="GO" id="GO:0016881">
    <property type="term" value="F:acid-amino acid ligase activity"/>
    <property type="evidence" value="ECO:0007669"/>
    <property type="project" value="InterPro"/>
</dbReference>
<dbReference type="InterPro" id="IPR013221">
    <property type="entry name" value="Mur_ligase_cen"/>
</dbReference>
<proteinExistence type="predicted"/>
<protein>
    <submittedName>
        <fullName evidence="3">Poly-gamma-glutamate synthase PgsB</fullName>
    </submittedName>
</protein>
<gene>
    <name evidence="3" type="primary">pgsB</name>
    <name evidence="3" type="ORF">CH364_01370</name>
</gene>
<dbReference type="PRINTS" id="PR01758">
    <property type="entry name" value="CAPSULEPROTB"/>
</dbReference>
<dbReference type="GO" id="GO:0005524">
    <property type="term" value="F:ATP binding"/>
    <property type="evidence" value="ECO:0007669"/>
    <property type="project" value="InterPro"/>
</dbReference>
<dbReference type="Proteomes" id="UP000232145">
    <property type="component" value="Unassembled WGS sequence"/>
</dbReference>
<keyword evidence="4" id="KW-1185">Reference proteome</keyword>
<dbReference type="Pfam" id="PF08245">
    <property type="entry name" value="Mur_ligase_M"/>
    <property type="match status" value="1"/>
</dbReference>
<reference evidence="3 4" key="1">
    <citation type="submission" date="2017-07" db="EMBL/GenBank/DDBJ databases">
        <title>Leptospira spp. isolated from tropical soils.</title>
        <authorList>
            <person name="Thibeaux R."/>
            <person name="Iraola G."/>
            <person name="Ferres I."/>
            <person name="Bierque E."/>
            <person name="Girault D."/>
            <person name="Soupe-Gilbert M.-E."/>
            <person name="Picardeau M."/>
            <person name="Goarant C."/>
        </authorList>
    </citation>
    <scope>NUCLEOTIDE SEQUENCE [LARGE SCALE GENOMIC DNA]</scope>
    <source>
        <strain evidence="3 4">FH2-B-A1</strain>
    </source>
</reference>
<organism evidence="3 4">
    <name type="scientific">Leptospira harrisiae</name>
    <dbReference type="NCBI Taxonomy" id="2023189"/>
    <lineage>
        <taxon>Bacteria</taxon>
        <taxon>Pseudomonadati</taxon>
        <taxon>Spirochaetota</taxon>
        <taxon>Spirochaetia</taxon>
        <taxon>Leptospirales</taxon>
        <taxon>Leptospiraceae</taxon>
        <taxon>Leptospira</taxon>
    </lineage>
</organism>
<evidence type="ECO:0000256" key="1">
    <source>
        <dbReference type="SAM" id="Phobius"/>
    </source>
</evidence>
<dbReference type="EMBL" id="NPDX01000001">
    <property type="protein sequence ID" value="PJZ84955.1"/>
    <property type="molecule type" value="Genomic_DNA"/>
</dbReference>
<dbReference type="Gene3D" id="3.40.1190.10">
    <property type="entry name" value="Mur-like, catalytic domain"/>
    <property type="match status" value="1"/>
</dbReference>
<sequence>MKPNAFLFFLIILVLILYYTFEYILHIRTLKKFKHRIHVNGTRGKSSVTRLIRSGLTATGMSVFAKTTGTMARMIFPDGSEESISRFGKPSILEQIKILKKAAREKAEIVVFECMALEPRYQWASEGQILKSNIGVITNIREDHLEVMGPNLSDVAKSLLSTCPVNGTLVTGPTEFEPFINNVCEDRKSKAILLKDENVQTISDEEMAKFSYWEHKENVSIALKVCELLGVDRQSALEAMWKVNPDPGALSVSPIHFFGKEFIYANAMAANDPNSTKLIWSSVIERYPQFNKRYILFHTREDRPERSRQLAKEFAHWDGYEAVILIGTSTSLAFKYLKTYSNKDIPIFVWEHLSLDGIFESLLSILPKQSLVFGIGNIVGLGMDLSLYLKNRSEYTNE</sequence>
<dbReference type="RefSeq" id="WP_100741842.1">
    <property type="nucleotide sequence ID" value="NZ_NPDW01000001.1"/>
</dbReference>
<dbReference type="GO" id="GO:0016020">
    <property type="term" value="C:membrane"/>
    <property type="evidence" value="ECO:0007669"/>
    <property type="project" value="InterPro"/>
</dbReference>
<comment type="caution">
    <text evidence="3">The sequence shown here is derived from an EMBL/GenBank/DDBJ whole genome shotgun (WGS) entry which is preliminary data.</text>
</comment>